<dbReference type="AlphaFoldDB" id="I9DJC0"/>
<dbReference type="HOGENOM" id="CLU_2317705_0_0_9"/>
<evidence type="ECO:0000313" key="1">
    <source>
        <dbReference type="EMBL" id="AJQ30038.1"/>
    </source>
</evidence>
<name>I9DJC0_9FIRM</name>
<proteinExistence type="predicted"/>
<sequence>MGLEVRWCECGYPLEVVVYGEFVKYYTLPGNDILSCLCCGQDFRELYNSGKLENAKQFENMLIKFRKLSPNQKAYVDYAIAKIVYDVLTYKNINNSNIP</sequence>
<dbReference type="KEGG" id="pft:JBW_04709"/>
<dbReference type="RefSeq" id="WP_007954793.1">
    <property type="nucleotide sequence ID" value="NZ_CP010978.1"/>
</dbReference>
<accession>I9DJC0</accession>
<dbReference type="Proteomes" id="UP000005361">
    <property type="component" value="Chromosome"/>
</dbReference>
<reference evidence="1 2" key="1">
    <citation type="journal article" date="2015" name="Genome Announc.">
        <title>Complete Genome Sequence of Pelosinus fermentans JBW45, a Member of a Remarkably Competitive Group of Negativicutes in the Firmicutes Phylum.</title>
        <authorList>
            <person name="De Leon K.B."/>
            <person name="Utturkar S.M."/>
            <person name="Camilleri L.B."/>
            <person name="Elias D.A."/>
            <person name="Arkin A.P."/>
            <person name="Fields M.W."/>
            <person name="Brown S.D."/>
            <person name="Wall J.D."/>
        </authorList>
    </citation>
    <scope>NUCLEOTIDE SEQUENCE [LARGE SCALE GENOMIC DNA]</scope>
    <source>
        <strain evidence="1 2">JBW45</strain>
    </source>
</reference>
<protein>
    <submittedName>
        <fullName evidence="1">Uncharacterized protein</fullName>
    </submittedName>
</protein>
<organism evidence="1 2">
    <name type="scientific">Pelosinus fermentans JBW45</name>
    <dbReference type="NCBI Taxonomy" id="1192197"/>
    <lineage>
        <taxon>Bacteria</taxon>
        <taxon>Bacillati</taxon>
        <taxon>Bacillota</taxon>
        <taxon>Negativicutes</taxon>
        <taxon>Selenomonadales</taxon>
        <taxon>Sporomusaceae</taxon>
        <taxon>Pelosinus</taxon>
    </lineage>
</organism>
<reference evidence="2" key="2">
    <citation type="submission" date="2015-02" db="EMBL/GenBank/DDBJ databases">
        <title>Complete Genome Sequence of Pelosinus fermentans JBW45.</title>
        <authorList>
            <person name="De Leon K.B."/>
            <person name="Utturkar S.M."/>
            <person name="Camilleri L.B."/>
            <person name="Arkin A.P."/>
            <person name="Fields M.W."/>
            <person name="Brown S.D."/>
            <person name="Wall J.D."/>
        </authorList>
    </citation>
    <scope>NUCLEOTIDE SEQUENCE [LARGE SCALE GENOMIC DNA]</scope>
    <source>
        <strain evidence="2">JBW45</strain>
    </source>
</reference>
<gene>
    <name evidence="1" type="ORF">JBW_04709</name>
</gene>
<evidence type="ECO:0000313" key="2">
    <source>
        <dbReference type="Proteomes" id="UP000005361"/>
    </source>
</evidence>
<dbReference type="EMBL" id="CP010978">
    <property type="protein sequence ID" value="AJQ30038.1"/>
    <property type="molecule type" value="Genomic_DNA"/>
</dbReference>